<protein>
    <submittedName>
        <fullName evidence="1">Uncharacterized protein</fullName>
    </submittedName>
</protein>
<comment type="caution">
    <text evidence="1">The sequence shown here is derived from an EMBL/GenBank/DDBJ whole genome shotgun (WGS) entry which is preliminary data.</text>
</comment>
<evidence type="ECO:0000313" key="2">
    <source>
        <dbReference type="Proteomes" id="UP001454036"/>
    </source>
</evidence>
<gene>
    <name evidence="1" type="ORF">LIER_40868</name>
</gene>
<dbReference type="Proteomes" id="UP001454036">
    <property type="component" value="Unassembled WGS sequence"/>
</dbReference>
<keyword evidence="2" id="KW-1185">Reference proteome</keyword>
<dbReference type="AlphaFoldDB" id="A0AAV3R117"/>
<reference evidence="1 2" key="1">
    <citation type="submission" date="2024-01" db="EMBL/GenBank/DDBJ databases">
        <title>The complete chloroplast genome sequence of Lithospermum erythrorhizon: insights into the phylogenetic relationship among Boraginaceae species and the maternal lineages of purple gromwells.</title>
        <authorList>
            <person name="Okada T."/>
            <person name="Watanabe K."/>
        </authorList>
    </citation>
    <scope>NUCLEOTIDE SEQUENCE [LARGE SCALE GENOMIC DNA]</scope>
</reference>
<name>A0AAV3R117_LITER</name>
<organism evidence="1 2">
    <name type="scientific">Lithospermum erythrorhizon</name>
    <name type="common">Purple gromwell</name>
    <name type="synonym">Lithospermum officinale var. erythrorhizon</name>
    <dbReference type="NCBI Taxonomy" id="34254"/>
    <lineage>
        <taxon>Eukaryota</taxon>
        <taxon>Viridiplantae</taxon>
        <taxon>Streptophyta</taxon>
        <taxon>Embryophyta</taxon>
        <taxon>Tracheophyta</taxon>
        <taxon>Spermatophyta</taxon>
        <taxon>Magnoliopsida</taxon>
        <taxon>eudicotyledons</taxon>
        <taxon>Gunneridae</taxon>
        <taxon>Pentapetalae</taxon>
        <taxon>asterids</taxon>
        <taxon>lamiids</taxon>
        <taxon>Boraginales</taxon>
        <taxon>Boraginaceae</taxon>
        <taxon>Boraginoideae</taxon>
        <taxon>Lithospermeae</taxon>
        <taxon>Lithospermum</taxon>
    </lineage>
</organism>
<accession>A0AAV3R117</accession>
<dbReference type="EMBL" id="BAABME010024339">
    <property type="protein sequence ID" value="GAA0170009.1"/>
    <property type="molecule type" value="Genomic_DNA"/>
</dbReference>
<sequence length="179" mass="20597">MASYTKLEYSIMADMEKVSKRHLEEKDSDGGKLEGYNNIKRQGDLKVILSQGNEHAYGDTEHQGKDENNVTAKRVEFSFIVNPVGIVGGITVMWKEESLISIEHSAEWWVEAVVREERKNDWMSVFVYASCDYHVQKSQLDRLRGVVSPDSASWIVMGDFYDVLSKEEKERGLERTEDR</sequence>
<evidence type="ECO:0000313" key="1">
    <source>
        <dbReference type="EMBL" id="GAA0170009.1"/>
    </source>
</evidence>
<proteinExistence type="predicted"/>